<accession>A0A1M4N2C1</accession>
<dbReference type="SUPFAM" id="SSF55136">
    <property type="entry name" value="Probable bacterial effector-binding domain"/>
    <property type="match status" value="1"/>
</dbReference>
<reference evidence="3" key="1">
    <citation type="submission" date="2016-09" db="EMBL/GenBank/DDBJ databases">
        <authorList>
            <person name="Wibberg D."/>
        </authorList>
    </citation>
    <scope>NUCLEOTIDE SEQUENCE [LARGE SCALE GENOMIC DNA]</scope>
</reference>
<keyword evidence="3" id="KW-1185">Reference proteome</keyword>
<sequence length="155" mass="16701">MSDVTITEKPAMTLVGMHHRGPYPEMGGVYQKVAGIISEQGLWPQIQGAIGAAWDNPDLVAAADLRSFAGFHVADDFDAPEGLDLLHLQGGEHAELLHIGPYEGLRSVYGYLMGDWFPKSGRQHADAPTYEVYLNDPTTTAPADLKTLICAPLAA</sequence>
<dbReference type="Pfam" id="PF06445">
    <property type="entry name" value="GyrI-like"/>
    <property type="match status" value="1"/>
</dbReference>
<dbReference type="AlphaFoldDB" id="A0A1M4N2C1"/>
<gene>
    <name evidence="2" type="ORF">KARMA_3252</name>
</gene>
<proteinExistence type="predicted"/>
<dbReference type="InterPro" id="IPR050908">
    <property type="entry name" value="SmbC-like"/>
</dbReference>
<dbReference type="PANTHER" id="PTHR40055:SF1">
    <property type="entry name" value="TRANSCRIPTIONAL REGULATOR YGIV-RELATED"/>
    <property type="match status" value="1"/>
</dbReference>
<dbReference type="Proteomes" id="UP000184085">
    <property type="component" value="Unassembled WGS sequence"/>
</dbReference>
<dbReference type="SMART" id="SM00871">
    <property type="entry name" value="AraC_E_bind"/>
    <property type="match status" value="1"/>
</dbReference>
<feature type="domain" description="AraC effector-binding" evidence="1">
    <location>
        <begin position="2"/>
        <end position="154"/>
    </location>
</feature>
<dbReference type="Gene3D" id="3.20.80.10">
    <property type="entry name" value="Regulatory factor, effector binding domain"/>
    <property type="match status" value="1"/>
</dbReference>
<dbReference type="PANTHER" id="PTHR40055">
    <property type="entry name" value="TRANSCRIPTIONAL REGULATOR YGIV-RELATED"/>
    <property type="match status" value="1"/>
</dbReference>
<dbReference type="RefSeq" id="WP_072708184.1">
    <property type="nucleotide sequence ID" value="NZ_FMJB01000063.1"/>
</dbReference>
<protein>
    <recommendedName>
        <fullName evidence="1">AraC effector-binding domain-containing protein</fullName>
    </recommendedName>
</protein>
<organism evidence="2 3">
    <name type="scientific">Donghicola eburneus</name>
    <dbReference type="NCBI Taxonomy" id="393278"/>
    <lineage>
        <taxon>Bacteria</taxon>
        <taxon>Pseudomonadati</taxon>
        <taxon>Pseudomonadota</taxon>
        <taxon>Alphaproteobacteria</taxon>
        <taxon>Rhodobacterales</taxon>
        <taxon>Roseobacteraceae</taxon>
        <taxon>Donghicola</taxon>
    </lineage>
</organism>
<evidence type="ECO:0000259" key="1">
    <source>
        <dbReference type="SMART" id="SM00871"/>
    </source>
</evidence>
<evidence type="ECO:0000313" key="3">
    <source>
        <dbReference type="Proteomes" id="UP000184085"/>
    </source>
</evidence>
<dbReference type="InterPro" id="IPR010499">
    <property type="entry name" value="AraC_E-bd"/>
</dbReference>
<name>A0A1M4N2C1_9RHOB</name>
<dbReference type="EMBL" id="FMJB01000063">
    <property type="protein sequence ID" value="SCM69020.1"/>
    <property type="molecule type" value="Genomic_DNA"/>
</dbReference>
<dbReference type="InterPro" id="IPR011256">
    <property type="entry name" value="Reg_factor_effector_dom_sf"/>
</dbReference>
<evidence type="ECO:0000313" key="2">
    <source>
        <dbReference type="EMBL" id="SCM69020.1"/>
    </source>
</evidence>
<dbReference type="InterPro" id="IPR029442">
    <property type="entry name" value="GyrI-like"/>
</dbReference>